<evidence type="ECO:0000256" key="6">
    <source>
        <dbReference type="ARBA" id="ARBA00022824"/>
    </source>
</evidence>
<dbReference type="RefSeq" id="XP_022671088.1">
    <property type="nucleotide sequence ID" value="XM_022815353.1"/>
</dbReference>
<dbReference type="RefSeq" id="XP_022671087.1">
    <property type="nucleotide sequence ID" value="XM_022815352.1"/>
</dbReference>
<dbReference type="GeneID" id="111254470"/>
<comment type="similarity">
    <text evidence="2">Belongs to the peptidase U48 family.</text>
</comment>
<evidence type="ECO:0000256" key="13">
    <source>
        <dbReference type="SAM" id="Phobius"/>
    </source>
</evidence>
<evidence type="ECO:0000256" key="3">
    <source>
        <dbReference type="ARBA" id="ARBA00022670"/>
    </source>
</evidence>
<name>A0A7M7MER7_VARDE</name>
<comment type="catalytic activity">
    <reaction evidence="10">
        <text>Hydrolyzes the peptide bond -P2-(S-farnesyl or geranylgeranyl)C-P1'-P2'-P3'-COOH where P1' and P2' are amino acids with aliphatic sidechains and P3' is any C-terminal residue.</text>
        <dbReference type="EC" id="3.4.26.1"/>
    </reaction>
</comment>
<dbReference type="FunCoup" id="A0A7M7MER7">
    <property type="interactions" value="1716"/>
</dbReference>
<dbReference type="OMA" id="VIFLCPI"/>
<evidence type="ECO:0000256" key="8">
    <source>
        <dbReference type="ARBA" id="ARBA00023136"/>
    </source>
</evidence>
<dbReference type="PANTHER" id="PTHR13046">
    <property type="entry name" value="PROTEASE U48 CAAX PRENYL PROTEASE RCE1"/>
    <property type="match status" value="1"/>
</dbReference>
<reference evidence="15" key="1">
    <citation type="submission" date="2021-01" db="UniProtKB">
        <authorList>
            <consortium name="EnsemblMetazoa"/>
        </authorList>
    </citation>
    <scope>IDENTIFICATION</scope>
</reference>
<dbReference type="EnsemblMetazoa" id="XM_022815352">
    <property type="protein sequence ID" value="XP_022671087"/>
    <property type="gene ID" value="LOC111254470"/>
</dbReference>
<evidence type="ECO:0000256" key="9">
    <source>
        <dbReference type="ARBA" id="ARBA00032607"/>
    </source>
</evidence>
<dbReference type="CTD" id="44002"/>
<dbReference type="InterPro" id="IPR039731">
    <property type="entry name" value="Rce1"/>
</dbReference>
<dbReference type="AlphaFoldDB" id="A0A7M7MER7"/>
<dbReference type="PANTHER" id="PTHR13046:SF0">
    <property type="entry name" value="CAAX PRENYL PROTEASE 2"/>
    <property type="match status" value="1"/>
</dbReference>
<dbReference type="GO" id="GO:0004222">
    <property type="term" value="F:metalloendopeptidase activity"/>
    <property type="evidence" value="ECO:0007669"/>
    <property type="project" value="InterPro"/>
</dbReference>
<keyword evidence="16" id="KW-1185">Reference proteome</keyword>
<dbReference type="Pfam" id="PF02517">
    <property type="entry name" value="Rce1-like"/>
    <property type="match status" value="1"/>
</dbReference>
<organism evidence="15 16">
    <name type="scientific">Varroa destructor</name>
    <name type="common">Honeybee mite</name>
    <dbReference type="NCBI Taxonomy" id="109461"/>
    <lineage>
        <taxon>Eukaryota</taxon>
        <taxon>Metazoa</taxon>
        <taxon>Ecdysozoa</taxon>
        <taxon>Arthropoda</taxon>
        <taxon>Chelicerata</taxon>
        <taxon>Arachnida</taxon>
        <taxon>Acari</taxon>
        <taxon>Parasitiformes</taxon>
        <taxon>Mesostigmata</taxon>
        <taxon>Gamasina</taxon>
        <taxon>Dermanyssoidea</taxon>
        <taxon>Varroidae</taxon>
        <taxon>Varroa</taxon>
    </lineage>
</organism>
<feature type="domain" description="CAAX prenyl protease 2/Lysostaphin resistance protein A-like" evidence="14">
    <location>
        <begin position="125"/>
        <end position="227"/>
    </location>
</feature>
<keyword evidence="5" id="KW-0378">Hydrolase</keyword>
<evidence type="ECO:0000256" key="7">
    <source>
        <dbReference type="ARBA" id="ARBA00022989"/>
    </source>
</evidence>
<feature type="transmembrane region" description="Helical" evidence="13">
    <location>
        <begin position="35"/>
        <end position="56"/>
    </location>
</feature>
<evidence type="ECO:0000256" key="11">
    <source>
        <dbReference type="ARBA" id="ARBA00049729"/>
    </source>
</evidence>
<feature type="transmembrane region" description="Helical" evidence="13">
    <location>
        <begin position="185"/>
        <end position="206"/>
    </location>
</feature>
<feature type="transmembrane region" description="Helical" evidence="13">
    <location>
        <begin position="6"/>
        <end position="23"/>
    </location>
</feature>
<evidence type="ECO:0000256" key="4">
    <source>
        <dbReference type="ARBA" id="ARBA00022692"/>
    </source>
</evidence>
<keyword evidence="7 13" id="KW-1133">Transmembrane helix</keyword>
<evidence type="ECO:0000256" key="1">
    <source>
        <dbReference type="ARBA" id="ARBA00004477"/>
    </source>
</evidence>
<evidence type="ECO:0000256" key="12">
    <source>
        <dbReference type="ARBA" id="ARBA00049763"/>
    </source>
</evidence>
<dbReference type="KEGG" id="vde:111254470"/>
<evidence type="ECO:0000256" key="2">
    <source>
        <dbReference type="ARBA" id="ARBA00006897"/>
    </source>
</evidence>
<keyword evidence="3" id="KW-0645">Protease</keyword>
<feature type="transmembrane region" description="Helical" evidence="13">
    <location>
        <begin position="76"/>
        <end position="99"/>
    </location>
</feature>
<dbReference type="EnsemblMetazoa" id="XM_022815353">
    <property type="protein sequence ID" value="XP_022671088"/>
    <property type="gene ID" value="LOC111254470"/>
</dbReference>
<evidence type="ECO:0000256" key="10">
    <source>
        <dbReference type="ARBA" id="ARBA00047280"/>
    </source>
</evidence>
<dbReference type="GO" id="GO:0071586">
    <property type="term" value="P:CAAX-box protein processing"/>
    <property type="evidence" value="ECO:0007669"/>
    <property type="project" value="InterPro"/>
</dbReference>
<accession>A0A7M7MER7</accession>
<keyword evidence="8 13" id="KW-0472">Membrane</keyword>
<comment type="subcellular location">
    <subcellularLocation>
        <location evidence="1">Endoplasmic reticulum membrane</location>
        <topology evidence="1">Multi-pass membrane protein</topology>
    </subcellularLocation>
</comment>
<dbReference type="OrthoDB" id="271604at2759"/>
<dbReference type="GO" id="GO:0005789">
    <property type="term" value="C:endoplasmic reticulum membrane"/>
    <property type="evidence" value="ECO:0007669"/>
    <property type="project" value="UniProtKB-SubCell"/>
</dbReference>
<dbReference type="Proteomes" id="UP000594260">
    <property type="component" value="Unplaced"/>
</dbReference>
<protein>
    <recommendedName>
        <fullName evidence="12">CAAX prenyl protease 2</fullName>
        <ecNumber evidence="11">3.4.26.1</ecNumber>
    </recommendedName>
    <alternativeName>
        <fullName evidence="9">Farnesylated proteins-converting enzyme 2</fullName>
    </alternativeName>
</protein>
<sequence length="282" mass="32006">MVYQALAYCVGISLVFLLSIYVGTEGRRRNDPQVAKLRCMRVLLLSLVTPIFVYLVHDPSVYPPDTPFLHIIGLRMEGLLSACIFSLLLTTLFFLGPVVQHFIVDGYYRVVAEPGFWMASLNDPLWIRDHLCAPLVEEVCFRACVIPLLFPHLHELGSAIAGPVIFGLCHLHHLRERAQQIDLPIALLVTAFQFTYTTLFGIYASYMFLRTGHIIPCILVHSFCNYMGVPQFPPEKGWLWPLFVGGVLAWLYMVGPLMDPGLYVNKVYNVYYSEMSNSQLDD</sequence>
<evidence type="ECO:0000259" key="14">
    <source>
        <dbReference type="Pfam" id="PF02517"/>
    </source>
</evidence>
<evidence type="ECO:0000256" key="5">
    <source>
        <dbReference type="ARBA" id="ARBA00022801"/>
    </source>
</evidence>
<dbReference type="EC" id="3.4.26.1" evidence="11"/>
<dbReference type="InParanoid" id="A0A7M7MER7"/>
<proteinExistence type="inferred from homology"/>
<evidence type="ECO:0000313" key="15">
    <source>
        <dbReference type="EnsemblMetazoa" id="XP_022671087"/>
    </source>
</evidence>
<feature type="transmembrane region" description="Helical" evidence="13">
    <location>
        <begin position="238"/>
        <end position="258"/>
    </location>
</feature>
<dbReference type="InterPro" id="IPR003675">
    <property type="entry name" value="Rce1/LyrA-like_dom"/>
</dbReference>
<evidence type="ECO:0000313" key="16">
    <source>
        <dbReference type="Proteomes" id="UP000594260"/>
    </source>
</evidence>
<keyword evidence="4 13" id="KW-0812">Transmembrane</keyword>
<dbReference type="RefSeq" id="XP_022671086.1">
    <property type="nucleotide sequence ID" value="XM_022815351.1"/>
</dbReference>
<dbReference type="EnsemblMetazoa" id="XM_022815351">
    <property type="protein sequence ID" value="XP_022671086"/>
    <property type="gene ID" value="LOC111254470"/>
</dbReference>
<keyword evidence="6" id="KW-0256">Endoplasmic reticulum</keyword>